<dbReference type="AlphaFoldDB" id="S5T5W1"/>
<reference evidence="3 4" key="1">
    <citation type="submission" date="2012-11" db="EMBL/GenBank/DDBJ databases">
        <title>The complete genome sequence of Corynebacterium maris Coryn-1 (=DSM 45190).</title>
        <authorList>
            <person name="Schaffert L."/>
            <person name="Albersmeier A."/>
            <person name="Kalinowski J."/>
            <person name="Ruckert C."/>
        </authorList>
    </citation>
    <scope>NUCLEOTIDE SEQUENCE [LARGE SCALE GENOMIC DNA]</scope>
    <source>
        <strain evidence="4">Coryn-1</strain>
    </source>
</reference>
<dbReference type="EMBL" id="CP003924">
    <property type="protein sequence ID" value="AGS35985.1"/>
    <property type="molecule type" value="Genomic_DNA"/>
</dbReference>
<dbReference type="STRING" id="1224163.B841_12575"/>
<evidence type="ECO:0000313" key="4">
    <source>
        <dbReference type="Proteomes" id="UP000015388"/>
    </source>
</evidence>
<feature type="region of interest" description="Disordered" evidence="1">
    <location>
        <begin position="28"/>
        <end position="68"/>
    </location>
</feature>
<feature type="signal peptide" evidence="2">
    <location>
        <begin position="1"/>
        <end position="19"/>
    </location>
</feature>
<feature type="chain" id="PRO_5039485948" description="Secreted protein" evidence="2">
    <location>
        <begin position="20"/>
        <end position="170"/>
    </location>
</feature>
<proteinExistence type="predicted"/>
<organism evidence="3 4">
    <name type="scientific">Corynebacterium maris DSM 45190</name>
    <dbReference type="NCBI Taxonomy" id="1224163"/>
    <lineage>
        <taxon>Bacteria</taxon>
        <taxon>Bacillati</taxon>
        <taxon>Actinomycetota</taxon>
        <taxon>Actinomycetes</taxon>
        <taxon>Mycobacteriales</taxon>
        <taxon>Corynebacteriaceae</taxon>
        <taxon>Corynebacterium</taxon>
    </lineage>
</organism>
<dbReference type="OrthoDB" id="4426508at2"/>
<feature type="compositionally biased region" description="Polar residues" evidence="1">
    <location>
        <begin position="54"/>
        <end position="63"/>
    </location>
</feature>
<keyword evidence="2" id="KW-0732">Signal</keyword>
<feature type="compositionally biased region" description="Low complexity" evidence="1">
    <location>
        <begin position="28"/>
        <end position="46"/>
    </location>
</feature>
<protein>
    <recommendedName>
        <fullName evidence="5">Secreted protein</fullName>
    </recommendedName>
</protein>
<evidence type="ECO:0008006" key="5">
    <source>
        <dbReference type="Google" id="ProtNLM"/>
    </source>
</evidence>
<dbReference type="PROSITE" id="PS51257">
    <property type="entry name" value="PROKAR_LIPOPROTEIN"/>
    <property type="match status" value="1"/>
</dbReference>
<keyword evidence="4" id="KW-1185">Reference proteome</keyword>
<gene>
    <name evidence="3" type="ORF">B841_12575</name>
</gene>
<dbReference type="Proteomes" id="UP000015388">
    <property type="component" value="Chromosome"/>
</dbReference>
<dbReference type="RefSeq" id="WP_020936566.1">
    <property type="nucleotide sequence ID" value="NC_021915.1"/>
</dbReference>
<sequence length="170" mass="18015">MKPVPVFCVSALASLSLVGCTIGDGATDAAPTTAEESVAEPAPSETQAPPPTSAPQLEQTRAPETTDVASAERCDTPFIAEAIGEPQNADRLIQFFCDGQWAHVGLEQTGIESFLVWDGGVWTWLESDGHFAGVGLTVDCHLPETVNAHAPVPEEIEEAVYYCGPDDVLY</sequence>
<dbReference type="PATRIC" id="fig|1224163.3.peg.2540"/>
<evidence type="ECO:0000313" key="3">
    <source>
        <dbReference type="EMBL" id="AGS35985.1"/>
    </source>
</evidence>
<name>S5T5W1_9CORY</name>
<dbReference type="eggNOG" id="ENOG50328SU">
    <property type="taxonomic scope" value="Bacteria"/>
</dbReference>
<evidence type="ECO:0000256" key="1">
    <source>
        <dbReference type="SAM" id="MobiDB-lite"/>
    </source>
</evidence>
<dbReference type="KEGG" id="cmd:B841_12575"/>
<accession>S5T5W1</accession>
<dbReference type="HOGENOM" id="CLU_1568109_0_0_11"/>
<evidence type="ECO:0000256" key="2">
    <source>
        <dbReference type="SAM" id="SignalP"/>
    </source>
</evidence>